<keyword evidence="2" id="KW-1185">Reference proteome</keyword>
<proteinExistence type="predicted"/>
<dbReference type="Proteomes" id="UP000076927">
    <property type="component" value="Chromosome"/>
</dbReference>
<dbReference type="STRING" id="1178515.SY83_12615"/>
<organism evidence="1 2">
    <name type="scientific">Paenibacillus swuensis</name>
    <dbReference type="NCBI Taxonomy" id="1178515"/>
    <lineage>
        <taxon>Bacteria</taxon>
        <taxon>Bacillati</taxon>
        <taxon>Bacillota</taxon>
        <taxon>Bacilli</taxon>
        <taxon>Bacillales</taxon>
        <taxon>Paenibacillaceae</taxon>
        <taxon>Paenibacillus</taxon>
    </lineage>
</organism>
<dbReference type="OrthoDB" id="2607182at2"/>
<dbReference type="AlphaFoldDB" id="A0A172TJF4"/>
<dbReference type="RefSeq" id="WP_068606988.1">
    <property type="nucleotide sequence ID" value="NZ_CP011388.1"/>
</dbReference>
<name>A0A172TJF4_9BACL</name>
<protein>
    <submittedName>
        <fullName evidence="1">Uncharacterized protein</fullName>
    </submittedName>
</protein>
<reference evidence="1 2" key="1">
    <citation type="submission" date="2015-01" db="EMBL/GenBank/DDBJ databases">
        <title>Paenibacillus swuensis/DY6/whole genome sequencing.</title>
        <authorList>
            <person name="Kim M.K."/>
            <person name="Srinivasan S."/>
            <person name="Lee J.-J."/>
        </authorList>
    </citation>
    <scope>NUCLEOTIDE SEQUENCE [LARGE SCALE GENOMIC DNA]</scope>
    <source>
        <strain evidence="1 2">DY6</strain>
    </source>
</reference>
<dbReference type="EMBL" id="CP011388">
    <property type="protein sequence ID" value="ANE46977.1"/>
    <property type="molecule type" value="Genomic_DNA"/>
</dbReference>
<dbReference type="KEGG" id="pswu:SY83_12615"/>
<sequence length="133" mass="14134">MGKHIQAYFRNENDALDVTTKLNKYSATKVESSELVDHLNTDRERFLFPIAAVNAPTTGTGAGNYVAPAGVPTAAGGAGLLGFLDTTDTVGPSDDDRLTHTLTAEVGEADYSEIVQMIRENGGYVDNDGDLNL</sequence>
<accession>A0A172TJF4</accession>
<evidence type="ECO:0000313" key="1">
    <source>
        <dbReference type="EMBL" id="ANE46977.1"/>
    </source>
</evidence>
<evidence type="ECO:0000313" key="2">
    <source>
        <dbReference type="Proteomes" id="UP000076927"/>
    </source>
</evidence>
<gene>
    <name evidence="1" type="ORF">SY83_12615</name>
</gene>
<dbReference type="PATRIC" id="fig|1178515.4.peg.2524"/>